<dbReference type="InterPro" id="IPR017907">
    <property type="entry name" value="Znf_RING_CS"/>
</dbReference>
<evidence type="ECO:0000256" key="4">
    <source>
        <dbReference type="ARBA" id="ARBA00022833"/>
    </source>
</evidence>
<keyword evidence="4" id="KW-0862">Zinc</keyword>
<evidence type="ECO:0000256" key="2">
    <source>
        <dbReference type="ARBA" id="ARBA00022723"/>
    </source>
</evidence>
<sequence>MATSKPFDGQTELLTCQICYETFKIPKILPCLHTFCEQCIHEFIISPGRKKEPHSNKEFSCPTCKTLVRPTDAKSDIDKWAANLPHNVTIQEMIAMSNGEKRKCSACTRHDEMSEPKFWCEICQEALCEKCNDMHSRMKLSASHNVIPVAEVASFTYGMVVHAISNHCYVHPSNLVDVFCCDLQIICCGSCVSTGHRRCKKVMTIASLMTSGKYQSLPVKINEIKQAVENLLNEKNQEKADTKLATEDTEEEAKKMLEQIKCKLDNLFDTFVKQLHIFRDEKYTSFNVRTRLVEQFGKNLDHWIRSIDVVEKFGTKTQLFILVEKIKHHIASNVSAIAQVTQSNTLVELSFQKKDIFSQLETMVEIGTFETFERPIFGQMTDIYKHCAGLGLNCYPKFKNASVQFVESICVVGSTFTCGVCIDEKYIVVGDAGPQNKLYIIEKHSGYIVSTTDIHSDVKRLCYDKKSKQLFISCYSEELYKAEVKAEDIIKVTKIPFNEDHINFFGALCTSNNEVYVVVNRAIKKFSINDDSNQMSKCFNTNTGCRGLNGMNVIGKYIVFTTANNEIKCSTLQGKRKFCYKNDELESPECIAVLSSGLTLVVDRANDGSLHLISQDGLKHRRLLEKFENVSNPTDIWLDGNEELVYFTGGKYIDTYRIVADQQDDSTEA</sequence>
<evidence type="ECO:0000256" key="1">
    <source>
        <dbReference type="ARBA" id="ARBA00022553"/>
    </source>
</evidence>
<dbReference type="InterPro" id="IPR000315">
    <property type="entry name" value="Znf_B-box"/>
</dbReference>
<dbReference type="AlphaFoldDB" id="A0A8B6DDX2"/>
<comment type="caution">
    <text evidence="9">The sequence shown here is derived from an EMBL/GenBank/DDBJ whole genome shotgun (WGS) entry which is preliminary data.</text>
</comment>
<evidence type="ECO:0000313" key="9">
    <source>
        <dbReference type="EMBL" id="VDI18764.1"/>
    </source>
</evidence>
<evidence type="ECO:0000313" key="10">
    <source>
        <dbReference type="Proteomes" id="UP000596742"/>
    </source>
</evidence>
<dbReference type="SUPFAM" id="SSF101898">
    <property type="entry name" value="NHL repeat"/>
    <property type="match status" value="1"/>
</dbReference>
<reference evidence="9" key="1">
    <citation type="submission" date="2018-11" db="EMBL/GenBank/DDBJ databases">
        <authorList>
            <person name="Alioto T."/>
            <person name="Alioto T."/>
        </authorList>
    </citation>
    <scope>NUCLEOTIDE SEQUENCE</scope>
</reference>
<dbReference type="EMBL" id="UYJE01003376">
    <property type="protein sequence ID" value="VDI18764.1"/>
    <property type="molecule type" value="Genomic_DNA"/>
</dbReference>
<dbReference type="Gene3D" id="2.120.10.30">
    <property type="entry name" value="TolB, C-terminal domain"/>
    <property type="match status" value="1"/>
</dbReference>
<feature type="coiled-coil region" evidence="6">
    <location>
        <begin position="221"/>
        <end position="270"/>
    </location>
</feature>
<dbReference type="InterPro" id="IPR027370">
    <property type="entry name" value="Znf-RING_euk"/>
</dbReference>
<dbReference type="OrthoDB" id="6051125at2759"/>
<keyword evidence="3 5" id="KW-0863">Zinc-finger</keyword>
<dbReference type="InterPro" id="IPR011042">
    <property type="entry name" value="6-blade_b-propeller_TolB-like"/>
</dbReference>
<proteinExistence type="predicted"/>
<evidence type="ECO:0000259" key="7">
    <source>
        <dbReference type="PROSITE" id="PS50089"/>
    </source>
</evidence>
<evidence type="ECO:0000256" key="6">
    <source>
        <dbReference type="SAM" id="Coils"/>
    </source>
</evidence>
<keyword evidence="6" id="KW-0175">Coiled coil</keyword>
<keyword evidence="10" id="KW-1185">Reference proteome</keyword>
<dbReference type="SUPFAM" id="SSF57850">
    <property type="entry name" value="RING/U-box"/>
    <property type="match status" value="1"/>
</dbReference>
<name>A0A8B6DDX2_MYTGA</name>
<dbReference type="PROSITE" id="PS00518">
    <property type="entry name" value="ZF_RING_1"/>
    <property type="match status" value="1"/>
</dbReference>
<evidence type="ECO:0008006" key="11">
    <source>
        <dbReference type="Google" id="ProtNLM"/>
    </source>
</evidence>
<dbReference type="InterPro" id="IPR013083">
    <property type="entry name" value="Znf_RING/FYVE/PHD"/>
</dbReference>
<dbReference type="PANTHER" id="PTHR25462">
    <property type="entry name" value="BONUS, ISOFORM C-RELATED"/>
    <property type="match status" value="1"/>
</dbReference>
<accession>A0A8B6DDX2</accession>
<dbReference type="PANTHER" id="PTHR25462:SF296">
    <property type="entry name" value="MEIOTIC P26, ISOFORM F"/>
    <property type="match status" value="1"/>
</dbReference>
<dbReference type="SMART" id="SM00336">
    <property type="entry name" value="BBOX"/>
    <property type="match status" value="1"/>
</dbReference>
<dbReference type="Pfam" id="PF13445">
    <property type="entry name" value="zf-RING_UBOX"/>
    <property type="match status" value="1"/>
</dbReference>
<keyword evidence="2" id="KW-0479">Metal-binding</keyword>
<dbReference type="Proteomes" id="UP000596742">
    <property type="component" value="Unassembled WGS sequence"/>
</dbReference>
<dbReference type="InterPro" id="IPR047153">
    <property type="entry name" value="TRIM45/56/19-like"/>
</dbReference>
<feature type="domain" description="RING-type" evidence="7">
    <location>
        <begin position="16"/>
        <end position="65"/>
    </location>
</feature>
<evidence type="ECO:0000256" key="3">
    <source>
        <dbReference type="ARBA" id="ARBA00022771"/>
    </source>
</evidence>
<protein>
    <recommendedName>
        <fullName evidence="11">TRIM56</fullName>
    </recommendedName>
</protein>
<organism evidence="9 10">
    <name type="scientific">Mytilus galloprovincialis</name>
    <name type="common">Mediterranean mussel</name>
    <dbReference type="NCBI Taxonomy" id="29158"/>
    <lineage>
        <taxon>Eukaryota</taxon>
        <taxon>Metazoa</taxon>
        <taxon>Spiralia</taxon>
        <taxon>Lophotrochozoa</taxon>
        <taxon>Mollusca</taxon>
        <taxon>Bivalvia</taxon>
        <taxon>Autobranchia</taxon>
        <taxon>Pteriomorphia</taxon>
        <taxon>Mytilida</taxon>
        <taxon>Mytiloidea</taxon>
        <taxon>Mytilidae</taxon>
        <taxon>Mytilinae</taxon>
        <taxon>Mytilus</taxon>
    </lineage>
</organism>
<dbReference type="InterPro" id="IPR001841">
    <property type="entry name" value="Znf_RING"/>
</dbReference>
<feature type="domain" description="B box-type" evidence="8">
    <location>
        <begin position="102"/>
        <end position="149"/>
    </location>
</feature>
<gene>
    <name evidence="9" type="ORF">MGAL_10B069076</name>
</gene>
<dbReference type="PROSITE" id="PS50089">
    <property type="entry name" value="ZF_RING_2"/>
    <property type="match status" value="1"/>
</dbReference>
<dbReference type="SMART" id="SM00184">
    <property type="entry name" value="RING"/>
    <property type="match status" value="1"/>
</dbReference>
<dbReference type="Gene3D" id="3.30.40.10">
    <property type="entry name" value="Zinc/RING finger domain, C3HC4 (zinc finger)"/>
    <property type="match status" value="1"/>
</dbReference>
<evidence type="ECO:0000259" key="8">
    <source>
        <dbReference type="PROSITE" id="PS50119"/>
    </source>
</evidence>
<dbReference type="Gene3D" id="3.30.160.60">
    <property type="entry name" value="Classic Zinc Finger"/>
    <property type="match status" value="1"/>
</dbReference>
<keyword evidence="1" id="KW-0597">Phosphoprotein</keyword>
<dbReference type="PROSITE" id="PS50119">
    <property type="entry name" value="ZF_BBOX"/>
    <property type="match status" value="1"/>
</dbReference>
<evidence type="ECO:0000256" key="5">
    <source>
        <dbReference type="PROSITE-ProRule" id="PRU00024"/>
    </source>
</evidence>
<dbReference type="GO" id="GO:0008270">
    <property type="term" value="F:zinc ion binding"/>
    <property type="evidence" value="ECO:0007669"/>
    <property type="project" value="UniProtKB-KW"/>
</dbReference>